<organism evidence="2 3">
    <name type="scientific">Kocuria atrinae</name>
    <dbReference type="NCBI Taxonomy" id="592377"/>
    <lineage>
        <taxon>Bacteria</taxon>
        <taxon>Bacillati</taxon>
        <taxon>Actinomycetota</taxon>
        <taxon>Actinomycetes</taxon>
        <taxon>Micrococcales</taxon>
        <taxon>Micrococcaceae</taxon>
        <taxon>Kocuria</taxon>
    </lineage>
</organism>
<keyword evidence="1" id="KW-0812">Transmembrane</keyword>
<name>A0ABN2Y600_9MICC</name>
<sequence>MEIKAHRGLTGSQLYWVGLGCLGLAVAAFAGSFAMGNSLDPQGAVFVLVVGLIISVIASIVAAVLSIAGLVAFPLLRGRFIILLVLSLVFSPLLWLGLMATVL</sequence>
<feature type="transmembrane region" description="Helical" evidence="1">
    <location>
        <begin position="80"/>
        <end position="102"/>
    </location>
</feature>
<proteinExistence type="predicted"/>
<dbReference type="PROSITE" id="PS51257">
    <property type="entry name" value="PROKAR_LIPOPROTEIN"/>
    <property type="match status" value="1"/>
</dbReference>
<comment type="caution">
    <text evidence="2">The sequence shown here is derived from an EMBL/GenBank/DDBJ whole genome shotgun (WGS) entry which is preliminary data.</text>
</comment>
<feature type="transmembrane region" description="Helical" evidence="1">
    <location>
        <begin position="14"/>
        <end position="34"/>
    </location>
</feature>
<dbReference type="EMBL" id="BAAAQA010000033">
    <property type="protein sequence ID" value="GAA2122329.1"/>
    <property type="molecule type" value="Genomic_DNA"/>
</dbReference>
<dbReference type="Proteomes" id="UP001500166">
    <property type="component" value="Unassembled WGS sequence"/>
</dbReference>
<gene>
    <name evidence="2" type="ORF">GCM10009824_25210</name>
</gene>
<keyword evidence="1" id="KW-0472">Membrane</keyword>
<protein>
    <recommendedName>
        <fullName evidence="4">Major facilitator superfamily (MFS) profile domain-containing protein</fullName>
    </recommendedName>
</protein>
<feature type="transmembrane region" description="Helical" evidence="1">
    <location>
        <begin position="46"/>
        <end position="73"/>
    </location>
</feature>
<evidence type="ECO:0000313" key="3">
    <source>
        <dbReference type="Proteomes" id="UP001500166"/>
    </source>
</evidence>
<keyword evidence="1" id="KW-1133">Transmembrane helix</keyword>
<evidence type="ECO:0000313" key="2">
    <source>
        <dbReference type="EMBL" id="GAA2122329.1"/>
    </source>
</evidence>
<evidence type="ECO:0008006" key="4">
    <source>
        <dbReference type="Google" id="ProtNLM"/>
    </source>
</evidence>
<keyword evidence="3" id="KW-1185">Reference proteome</keyword>
<accession>A0ABN2Y600</accession>
<dbReference type="RefSeq" id="WP_344225366.1">
    <property type="nucleotide sequence ID" value="NZ_BAAAQA010000033.1"/>
</dbReference>
<evidence type="ECO:0000256" key="1">
    <source>
        <dbReference type="SAM" id="Phobius"/>
    </source>
</evidence>
<reference evidence="2 3" key="1">
    <citation type="journal article" date="2019" name="Int. J. Syst. Evol. Microbiol.">
        <title>The Global Catalogue of Microorganisms (GCM) 10K type strain sequencing project: providing services to taxonomists for standard genome sequencing and annotation.</title>
        <authorList>
            <consortium name="The Broad Institute Genomics Platform"/>
            <consortium name="The Broad Institute Genome Sequencing Center for Infectious Disease"/>
            <person name="Wu L."/>
            <person name="Ma J."/>
        </authorList>
    </citation>
    <scope>NUCLEOTIDE SEQUENCE [LARGE SCALE GENOMIC DNA]</scope>
    <source>
        <strain evidence="2 3">JCM 15914</strain>
    </source>
</reference>